<sequence length="156" mass="16473">MATQGNRMNSSTACANASSATLGIQHNAPANLDTNEPMQSRDSHRKGGSNLKLRDLWPAVALFFVGMMALLIATLSPSGKDGQYAVVAPPWYGLGDTVTLIQKADGGIVDMGGPANIIIAHSENPDFVRALYSAGAWLVVDPMKLRGCVGFRSEAQ</sequence>
<evidence type="ECO:0000256" key="2">
    <source>
        <dbReference type="SAM" id="Phobius"/>
    </source>
</evidence>
<keyword evidence="2" id="KW-0472">Membrane</keyword>
<dbReference type="AlphaFoldDB" id="A0A494TBJ2"/>
<keyword evidence="4" id="KW-1185">Reference proteome</keyword>
<evidence type="ECO:0000256" key="1">
    <source>
        <dbReference type="SAM" id="MobiDB-lite"/>
    </source>
</evidence>
<evidence type="ECO:0000313" key="3">
    <source>
        <dbReference type="EMBL" id="AYJ84782.1"/>
    </source>
</evidence>
<dbReference type="KEGG" id="spha:D3Y57_01400"/>
<name>A0A494TBJ2_SPHPE</name>
<keyword evidence="2" id="KW-1133">Transmembrane helix</keyword>
<evidence type="ECO:0000313" key="4">
    <source>
        <dbReference type="Proteomes" id="UP000276254"/>
    </source>
</evidence>
<organism evidence="3 4">
    <name type="scientific">Sphingomonas paeninsulae</name>
    <dbReference type="NCBI Taxonomy" id="2319844"/>
    <lineage>
        <taxon>Bacteria</taxon>
        <taxon>Pseudomonadati</taxon>
        <taxon>Pseudomonadota</taxon>
        <taxon>Alphaproteobacteria</taxon>
        <taxon>Sphingomonadales</taxon>
        <taxon>Sphingomonadaceae</taxon>
        <taxon>Sphingomonas</taxon>
    </lineage>
</organism>
<accession>A0A494TBJ2</accession>
<feature type="region of interest" description="Disordered" evidence="1">
    <location>
        <begin position="27"/>
        <end position="48"/>
    </location>
</feature>
<feature type="transmembrane region" description="Helical" evidence="2">
    <location>
        <begin position="56"/>
        <end position="75"/>
    </location>
</feature>
<keyword evidence="2" id="KW-0812">Transmembrane</keyword>
<proteinExistence type="predicted"/>
<dbReference type="EMBL" id="CP032828">
    <property type="protein sequence ID" value="AYJ84782.1"/>
    <property type="molecule type" value="Genomic_DNA"/>
</dbReference>
<geneLocation type="plasmid" evidence="3">
    <name>unnamed1</name>
</geneLocation>
<dbReference type="OrthoDB" id="8446462at2"/>
<keyword evidence="3" id="KW-0614">Plasmid</keyword>
<dbReference type="Proteomes" id="UP000276254">
    <property type="component" value="Plasmid unnamed1"/>
</dbReference>
<gene>
    <name evidence="3" type="ORF">D3Y57_01400</name>
</gene>
<protein>
    <submittedName>
        <fullName evidence="3">Uncharacterized protein</fullName>
    </submittedName>
</protein>
<reference evidence="3 4" key="1">
    <citation type="submission" date="2018-09" db="EMBL/GenBank/DDBJ databases">
        <title>Sphingomonas peninsula sp. nov., isolated from fildes peninsula, Antarctic soil.</title>
        <authorList>
            <person name="Yingchao G."/>
        </authorList>
    </citation>
    <scope>NUCLEOTIDE SEQUENCE [LARGE SCALE GENOMIC DNA]</scope>
    <source>
        <strain evidence="3 4">YZ-8</strain>
        <plasmid evidence="3 4">unnamed1</plasmid>
    </source>
</reference>